<accession>A0A399M3M2</accession>
<name>A0A399M3M2_9PSED</name>
<organism evidence="1 2">
    <name type="scientific">Pseudomonas monteilii</name>
    <dbReference type="NCBI Taxonomy" id="76759"/>
    <lineage>
        <taxon>Bacteria</taxon>
        <taxon>Pseudomonadati</taxon>
        <taxon>Pseudomonadota</taxon>
        <taxon>Gammaproteobacteria</taxon>
        <taxon>Pseudomonadales</taxon>
        <taxon>Pseudomonadaceae</taxon>
        <taxon>Pseudomonas</taxon>
    </lineage>
</organism>
<evidence type="ECO:0000313" key="2">
    <source>
        <dbReference type="Proteomes" id="UP000265875"/>
    </source>
</evidence>
<dbReference type="AlphaFoldDB" id="A0A399M3M2"/>
<dbReference type="RefSeq" id="WP_119370651.1">
    <property type="nucleotide sequence ID" value="NZ_QWLL01000038.1"/>
</dbReference>
<proteinExistence type="predicted"/>
<gene>
    <name evidence="1" type="ORF">D0894_16855</name>
</gene>
<sequence>MYKKTSLSFSGWLFWNDGEDQNVVGSYYSKFEIAAGQYWLSASGKFKLDVEVNYREFIFESYQNEDGSDTLWKITRRDEGFAVQQSRAGYLGLSSEHSDDGQESSSGLWRLSGLRIEDLKKGAELRGIALLDSNGRLVNILSERDFLYLNTRRGHKLLFNIDVIECNAQA</sequence>
<dbReference type="EMBL" id="QWLL01000038">
    <property type="protein sequence ID" value="RII76373.1"/>
    <property type="molecule type" value="Genomic_DNA"/>
</dbReference>
<comment type="caution">
    <text evidence="1">The sequence shown here is derived from an EMBL/GenBank/DDBJ whole genome shotgun (WGS) entry which is preliminary data.</text>
</comment>
<evidence type="ECO:0000313" key="1">
    <source>
        <dbReference type="EMBL" id="RII76373.1"/>
    </source>
</evidence>
<dbReference type="Proteomes" id="UP000265875">
    <property type="component" value="Unassembled WGS sequence"/>
</dbReference>
<reference evidence="1 2" key="1">
    <citation type="submission" date="2018-08" db="EMBL/GenBank/DDBJ databases">
        <title>Draft genome sequence of the cyanotroph, Pseudomonas monteilii BCN3.</title>
        <authorList>
            <person name="Jones L.B."/>
            <person name="Kunz D.A."/>
        </authorList>
    </citation>
    <scope>NUCLEOTIDE SEQUENCE [LARGE SCALE GENOMIC DNA]</scope>
    <source>
        <strain evidence="1 2">BCN3</strain>
    </source>
</reference>
<protein>
    <submittedName>
        <fullName evidence="1">Uncharacterized protein</fullName>
    </submittedName>
</protein>